<dbReference type="Proteomes" id="UP000828390">
    <property type="component" value="Unassembled WGS sequence"/>
</dbReference>
<comment type="caution">
    <text evidence="1">The sequence shown here is derived from an EMBL/GenBank/DDBJ whole genome shotgun (WGS) entry which is preliminary data.</text>
</comment>
<accession>A0A9D4RQJ5</accession>
<sequence>MVVFDSGASQVNDVPVDPQCGGLCSVWTQSRPYRAGRRGGPNHFSISHSLSSPELDEDVGLTILAFHIVLACLSWR</sequence>
<organism evidence="1 2">
    <name type="scientific">Dreissena polymorpha</name>
    <name type="common">Zebra mussel</name>
    <name type="synonym">Mytilus polymorpha</name>
    <dbReference type="NCBI Taxonomy" id="45954"/>
    <lineage>
        <taxon>Eukaryota</taxon>
        <taxon>Metazoa</taxon>
        <taxon>Spiralia</taxon>
        <taxon>Lophotrochozoa</taxon>
        <taxon>Mollusca</taxon>
        <taxon>Bivalvia</taxon>
        <taxon>Autobranchia</taxon>
        <taxon>Heteroconchia</taxon>
        <taxon>Euheterodonta</taxon>
        <taxon>Imparidentia</taxon>
        <taxon>Neoheterodontei</taxon>
        <taxon>Myida</taxon>
        <taxon>Dreissenoidea</taxon>
        <taxon>Dreissenidae</taxon>
        <taxon>Dreissena</taxon>
    </lineage>
</organism>
<dbReference type="AlphaFoldDB" id="A0A9D4RQJ5"/>
<keyword evidence="2" id="KW-1185">Reference proteome</keyword>
<gene>
    <name evidence="1" type="ORF">DPMN_001075</name>
</gene>
<dbReference type="EMBL" id="JAIWYP010000001">
    <property type="protein sequence ID" value="KAH3877214.1"/>
    <property type="molecule type" value="Genomic_DNA"/>
</dbReference>
<name>A0A9D4RQJ5_DREPO</name>
<evidence type="ECO:0000313" key="2">
    <source>
        <dbReference type="Proteomes" id="UP000828390"/>
    </source>
</evidence>
<proteinExistence type="predicted"/>
<protein>
    <submittedName>
        <fullName evidence="1">Uncharacterized protein</fullName>
    </submittedName>
</protein>
<reference evidence="1" key="1">
    <citation type="journal article" date="2019" name="bioRxiv">
        <title>The Genome of the Zebra Mussel, Dreissena polymorpha: A Resource for Invasive Species Research.</title>
        <authorList>
            <person name="McCartney M.A."/>
            <person name="Auch B."/>
            <person name="Kono T."/>
            <person name="Mallez S."/>
            <person name="Zhang Y."/>
            <person name="Obille A."/>
            <person name="Becker A."/>
            <person name="Abrahante J.E."/>
            <person name="Garbe J."/>
            <person name="Badalamenti J.P."/>
            <person name="Herman A."/>
            <person name="Mangelson H."/>
            <person name="Liachko I."/>
            <person name="Sullivan S."/>
            <person name="Sone E.D."/>
            <person name="Koren S."/>
            <person name="Silverstein K.A.T."/>
            <person name="Beckman K.B."/>
            <person name="Gohl D.M."/>
        </authorList>
    </citation>
    <scope>NUCLEOTIDE SEQUENCE</scope>
    <source>
        <strain evidence="1">Duluth1</strain>
        <tissue evidence="1">Whole animal</tissue>
    </source>
</reference>
<reference evidence="1" key="2">
    <citation type="submission" date="2020-11" db="EMBL/GenBank/DDBJ databases">
        <authorList>
            <person name="McCartney M.A."/>
            <person name="Auch B."/>
            <person name="Kono T."/>
            <person name="Mallez S."/>
            <person name="Becker A."/>
            <person name="Gohl D.M."/>
            <person name="Silverstein K.A.T."/>
            <person name="Koren S."/>
            <person name="Bechman K.B."/>
            <person name="Herman A."/>
            <person name="Abrahante J.E."/>
            <person name="Garbe J."/>
        </authorList>
    </citation>
    <scope>NUCLEOTIDE SEQUENCE</scope>
    <source>
        <strain evidence="1">Duluth1</strain>
        <tissue evidence="1">Whole animal</tissue>
    </source>
</reference>
<evidence type="ECO:0000313" key="1">
    <source>
        <dbReference type="EMBL" id="KAH3877214.1"/>
    </source>
</evidence>